<feature type="transmembrane region" description="Helical" evidence="21">
    <location>
        <begin position="67"/>
        <end position="88"/>
    </location>
</feature>
<dbReference type="Pfam" id="PF02485">
    <property type="entry name" value="Branch"/>
    <property type="match status" value="1"/>
</dbReference>
<evidence type="ECO:0000256" key="1">
    <source>
        <dbReference type="ARBA" id="ARBA00004323"/>
    </source>
</evidence>
<keyword evidence="14" id="KW-0333">Golgi apparatus</keyword>
<comment type="catalytic activity">
    <reaction evidence="19">
        <text>UDP-alpha-D-xylose + L-seryl-[protein] = 3-O-(beta-D-xylosyl)-L-seryl-[protein] + UDP + H(+)</text>
        <dbReference type="Rhea" id="RHEA:50192"/>
        <dbReference type="Rhea" id="RHEA-COMP:9863"/>
        <dbReference type="Rhea" id="RHEA-COMP:12567"/>
        <dbReference type="ChEBI" id="CHEBI:15378"/>
        <dbReference type="ChEBI" id="CHEBI:29999"/>
        <dbReference type="ChEBI" id="CHEBI:57632"/>
        <dbReference type="ChEBI" id="CHEBI:58223"/>
        <dbReference type="ChEBI" id="CHEBI:132085"/>
        <dbReference type="EC" id="2.4.2.26"/>
    </reaction>
</comment>
<keyword evidence="13 21" id="KW-1133">Transmembrane helix</keyword>
<evidence type="ECO:0000256" key="10">
    <source>
        <dbReference type="ARBA" id="ARBA00022723"/>
    </source>
</evidence>
<dbReference type="UniPathway" id="UPA00755"/>
<evidence type="ECO:0000256" key="19">
    <source>
        <dbReference type="ARBA" id="ARBA00047847"/>
    </source>
</evidence>
<dbReference type="GO" id="GO:0005789">
    <property type="term" value="C:endoplasmic reticulum membrane"/>
    <property type="evidence" value="ECO:0007669"/>
    <property type="project" value="UniProtKB-SubCell"/>
</dbReference>
<comment type="subcellular location">
    <subcellularLocation>
        <location evidence="2">Endoplasmic reticulum membrane</location>
        <topology evidence="2">Single-pass type II membrane protein</topology>
    </subcellularLocation>
    <subcellularLocation>
        <location evidence="1">Golgi apparatus membrane</location>
        <topology evidence="1">Single-pass type II membrane protein</topology>
    </subcellularLocation>
</comment>
<evidence type="ECO:0000256" key="4">
    <source>
        <dbReference type="ARBA" id="ARBA00005093"/>
    </source>
</evidence>
<dbReference type="EC" id="2.4.2.26" evidence="6"/>
<evidence type="ECO:0000256" key="9">
    <source>
        <dbReference type="ARBA" id="ARBA00022692"/>
    </source>
</evidence>
<evidence type="ECO:0000256" key="2">
    <source>
        <dbReference type="ARBA" id="ARBA00004648"/>
    </source>
</evidence>
<comment type="pathway">
    <text evidence="4">Glycan metabolism; heparan sulfate biosynthesis.</text>
</comment>
<dbReference type="GO" id="GO:0015012">
    <property type="term" value="P:heparan sulfate proteoglycan biosynthetic process"/>
    <property type="evidence" value="ECO:0007669"/>
    <property type="project" value="UniProtKB-UniPathway"/>
</dbReference>
<keyword evidence="15 21" id="KW-0472">Membrane</keyword>
<keyword evidence="17" id="KW-0325">Glycoprotein</keyword>
<dbReference type="InterPro" id="IPR043538">
    <property type="entry name" value="XYLT"/>
</dbReference>
<evidence type="ECO:0000256" key="3">
    <source>
        <dbReference type="ARBA" id="ARBA00004840"/>
    </source>
</evidence>
<evidence type="ECO:0000256" key="5">
    <source>
        <dbReference type="ARBA" id="ARBA00010195"/>
    </source>
</evidence>
<dbReference type="AlphaFoldDB" id="A0A7S0JBD9"/>
<dbReference type="GO" id="GO:0050650">
    <property type="term" value="P:chondroitin sulfate proteoglycan biosynthetic process"/>
    <property type="evidence" value="ECO:0007669"/>
    <property type="project" value="TreeGrafter"/>
</dbReference>
<evidence type="ECO:0000256" key="20">
    <source>
        <dbReference type="SAM" id="MobiDB-lite"/>
    </source>
</evidence>
<keyword evidence="8" id="KW-0808">Transferase</keyword>
<feature type="transmembrane region" description="Helical" evidence="21">
    <location>
        <begin position="418"/>
        <end position="444"/>
    </location>
</feature>
<evidence type="ECO:0000256" key="17">
    <source>
        <dbReference type="ARBA" id="ARBA00023180"/>
    </source>
</evidence>
<evidence type="ECO:0000256" key="11">
    <source>
        <dbReference type="ARBA" id="ARBA00022824"/>
    </source>
</evidence>
<keyword evidence="16" id="KW-1015">Disulfide bond</keyword>
<dbReference type="UniPathway" id="UPA00756"/>
<name>A0A7S0JBD9_9EUKA</name>
<evidence type="ECO:0000256" key="13">
    <source>
        <dbReference type="ARBA" id="ARBA00022989"/>
    </source>
</evidence>
<keyword evidence="9 21" id="KW-0812">Transmembrane</keyword>
<comment type="pathway">
    <text evidence="3">Glycan metabolism; chondroitin sulfate biosynthesis.</text>
</comment>
<dbReference type="InterPro" id="IPR003406">
    <property type="entry name" value="Glyco_trans_14"/>
</dbReference>
<evidence type="ECO:0000256" key="16">
    <source>
        <dbReference type="ARBA" id="ARBA00023157"/>
    </source>
</evidence>
<reference evidence="22" key="1">
    <citation type="submission" date="2021-01" db="EMBL/GenBank/DDBJ databases">
        <authorList>
            <person name="Corre E."/>
            <person name="Pelletier E."/>
            <person name="Niang G."/>
            <person name="Scheremetjew M."/>
            <person name="Finn R."/>
            <person name="Kale V."/>
            <person name="Holt S."/>
            <person name="Cochrane G."/>
            <person name="Meng A."/>
            <person name="Brown T."/>
            <person name="Cohen L."/>
        </authorList>
    </citation>
    <scope>NUCLEOTIDE SEQUENCE</scope>
    <source>
        <strain evidence="22">RCC1130</strain>
    </source>
</reference>
<dbReference type="EMBL" id="HBER01042783">
    <property type="protein sequence ID" value="CAD8546286.1"/>
    <property type="molecule type" value="Transcribed_RNA"/>
</dbReference>
<evidence type="ECO:0000256" key="14">
    <source>
        <dbReference type="ARBA" id="ARBA00023034"/>
    </source>
</evidence>
<comment type="similarity">
    <text evidence="5">Belongs to the glycosyltransferase 14 family. XylT subfamily.</text>
</comment>
<evidence type="ECO:0000256" key="6">
    <source>
        <dbReference type="ARBA" id="ARBA00011972"/>
    </source>
</evidence>
<dbReference type="PANTHER" id="PTHR46025">
    <property type="entry name" value="XYLOSYLTRANSFERASE OXT"/>
    <property type="match status" value="1"/>
</dbReference>
<organism evidence="22">
    <name type="scientific">Calcidiscus leptoporus</name>
    <dbReference type="NCBI Taxonomy" id="127549"/>
    <lineage>
        <taxon>Eukaryota</taxon>
        <taxon>Haptista</taxon>
        <taxon>Haptophyta</taxon>
        <taxon>Prymnesiophyceae</taxon>
        <taxon>Coccolithales</taxon>
        <taxon>Calcidiscaceae</taxon>
        <taxon>Calcidiscus</taxon>
    </lineage>
</organism>
<evidence type="ECO:0000313" key="22">
    <source>
        <dbReference type="EMBL" id="CAD8546286.1"/>
    </source>
</evidence>
<evidence type="ECO:0000256" key="15">
    <source>
        <dbReference type="ARBA" id="ARBA00023136"/>
    </source>
</evidence>
<dbReference type="PANTHER" id="PTHR46025:SF3">
    <property type="entry name" value="XYLOSYLTRANSFERASE OXT"/>
    <property type="match status" value="1"/>
</dbReference>
<accession>A0A7S0JBD9</accession>
<keyword evidence="10" id="KW-0479">Metal-binding</keyword>
<keyword evidence="12" id="KW-0735">Signal-anchor</keyword>
<evidence type="ECO:0000256" key="12">
    <source>
        <dbReference type="ARBA" id="ARBA00022968"/>
    </source>
</evidence>
<feature type="region of interest" description="Disordered" evidence="20">
    <location>
        <begin position="388"/>
        <end position="411"/>
    </location>
</feature>
<sequence length="474" mass="53175">MASRVYAHETINRNMHALQHPGASRGSNETNLFLIHVDAKMPADALNALKSAVGARPDVYFMRRTRAVMWAGWSMMLVLLDALASILARSLGFEYVINLSDADLALRVDQEVRDFFGRFPGRSVMSIVQRKRDPRRYKMHENFRKFCWVECDEGRAFLVSRRADSQRPDAMQVVGKRKCCWSRTAPIVYAGLEFRCPSASLPEVFHGSQWASLHRSMVEYIVRDPLAQHITAAMENTLLPDEALLQTIAVNSPLRPTIIPSHLRFIEWPQMHGDANKYWASVGPQFHGGPMVLNASLARKAFATSAMFARKVDPGLYVDALYAWDRWMAAKLITRSKASGQAEIAQNLLGNDPLLNKGLPPKTAFEVGEDAKQALLQREMGSWLKSETPPVMEQKPLVPGERQFGDDEHDHADPQGSMAVSIFITAWLIVVLAGSIAFFGVLLWHGLRQLTQHSSLPTRLRSVEKQALHATKVV</sequence>
<evidence type="ECO:0000256" key="8">
    <source>
        <dbReference type="ARBA" id="ARBA00022679"/>
    </source>
</evidence>
<proteinExistence type="inferred from homology"/>
<gene>
    <name evidence="22" type="ORF">CLEP1334_LOCUS21576</name>
</gene>
<keyword evidence="7" id="KW-0328">Glycosyltransferase</keyword>
<evidence type="ECO:0000256" key="18">
    <source>
        <dbReference type="ARBA" id="ARBA00042865"/>
    </source>
</evidence>
<dbReference type="GO" id="GO:0030158">
    <property type="term" value="F:protein xylosyltransferase activity"/>
    <property type="evidence" value="ECO:0007669"/>
    <property type="project" value="UniProtKB-EC"/>
</dbReference>
<evidence type="ECO:0000256" key="21">
    <source>
        <dbReference type="SAM" id="Phobius"/>
    </source>
</evidence>
<evidence type="ECO:0000256" key="7">
    <source>
        <dbReference type="ARBA" id="ARBA00022676"/>
    </source>
</evidence>
<keyword evidence="11" id="KW-0256">Endoplasmic reticulum</keyword>
<dbReference type="GO" id="GO:0046872">
    <property type="term" value="F:metal ion binding"/>
    <property type="evidence" value="ECO:0007669"/>
    <property type="project" value="UniProtKB-KW"/>
</dbReference>
<protein>
    <recommendedName>
        <fullName evidence="6">protein xylosyltransferase</fullName>
        <ecNumber evidence="6">2.4.2.26</ecNumber>
    </recommendedName>
    <alternativeName>
        <fullName evidence="18">Peptide O-xylosyltransferase</fullName>
    </alternativeName>
</protein>
<dbReference type="GO" id="GO:0000139">
    <property type="term" value="C:Golgi membrane"/>
    <property type="evidence" value="ECO:0007669"/>
    <property type="project" value="UniProtKB-SubCell"/>
</dbReference>